<dbReference type="Proteomes" id="UP000199420">
    <property type="component" value="Unassembled WGS sequence"/>
</dbReference>
<dbReference type="CDD" id="cd11614">
    <property type="entry name" value="SAF_CpaB_FlgA_like"/>
    <property type="match status" value="1"/>
</dbReference>
<evidence type="ECO:0000313" key="10">
    <source>
        <dbReference type="Proteomes" id="UP000199420"/>
    </source>
</evidence>
<keyword evidence="4 7" id="KW-0732">Signal</keyword>
<dbReference type="AlphaFoldDB" id="A0A1H6VSX3"/>
<protein>
    <recommendedName>
        <fullName evidence="3 7">Flagella basal body P-ring formation protein FlgA</fullName>
    </recommendedName>
</protein>
<keyword evidence="7" id="KW-1005">Bacterial flagellum biogenesis</keyword>
<dbReference type="GO" id="GO:0044780">
    <property type="term" value="P:bacterial-type flagellum assembly"/>
    <property type="evidence" value="ECO:0007669"/>
    <property type="project" value="InterPro"/>
</dbReference>
<evidence type="ECO:0000256" key="4">
    <source>
        <dbReference type="ARBA" id="ARBA00022729"/>
    </source>
</evidence>
<dbReference type="InterPro" id="IPR013974">
    <property type="entry name" value="SAF"/>
</dbReference>
<keyword evidence="9" id="KW-0966">Cell projection</keyword>
<evidence type="ECO:0000256" key="2">
    <source>
        <dbReference type="ARBA" id="ARBA00010474"/>
    </source>
</evidence>
<keyword evidence="9" id="KW-0282">Flagellum</keyword>
<evidence type="ECO:0000259" key="8">
    <source>
        <dbReference type="SMART" id="SM00858"/>
    </source>
</evidence>
<dbReference type="InterPro" id="IPR041231">
    <property type="entry name" value="FlgA_N"/>
</dbReference>
<comment type="function">
    <text evidence="6 7">Involved in the assembly process of the P-ring formation. It may associate with FlgF on the rod constituting a structure essential for the P-ring assembly or may act as a modulator protein for the P-ring assembly.</text>
</comment>
<sequence length="231" mass="24231">MAPVRRCLLLALLGTALPALAAPLSEADVRAQAEQFVVRQYAAPGSRVDVKSEALDPRLRIADCAASLATSLPGGVRMTPRLSVLVRCPAADGWTLRVPVELHVFRQVLVASRPLVRGDGIVAADVHAEQRDVTRLPYGYVESMDQVAERSLSRPVAAGSVLTPSALGGRQMVRAGDHVQLVAEMDGIAVRAEGIALGSGDAGARMRVRNGNSGRVVDAVVRAPGVVVALP</sequence>
<dbReference type="STRING" id="529704.SAMN02927913_3219"/>
<dbReference type="InterPro" id="IPR017585">
    <property type="entry name" value="SAF_FlgA"/>
</dbReference>
<dbReference type="Gene3D" id="3.90.1210.10">
    <property type="entry name" value="Antifreeze-like/N-acetylneuraminic acid synthase C-terminal domain"/>
    <property type="match status" value="1"/>
</dbReference>
<feature type="domain" description="SAF" evidence="8">
    <location>
        <begin position="106"/>
        <end position="168"/>
    </location>
</feature>
<feature type="chain" id="PRO_5011330984" description="Flagella basal body P-ring formation protein FlgA" evidence="7">
    <location>
        <begin position="22"/>
        <end position="231"/>
    </location>
</feature>
<dbReference type="InterPro" id="IPR039246">
    <property type="entry name" value="Flagellar_FlgA"/>
</dbReference>
<dbReference type="Gene3D" id="2.30.30.760">
    <property type="match status" value="1"/>
</dbReference>
<evidence type="ECO:0000256" key="7">
    <source>
        <dbReference type="RuleBase" id="RU362063"/>
    </source>
</evidence>
<dbReference type="Pfam" id="PF13144">
    <property type="entry name" value="ChapFlgA"/>
    <property type="match status" value="1"/>
</dbReference>
<proteinExistence type="inferred from homology"/>
<feature type="signal peptide" evidence="7">
    <location>
        <begin position="1"/>
        <end position="21"/>
    </location>
</feature>
<keyword evidence="5 7" id="KW-0574">Periplasm</keyword>
<comment type="similarity">
    <text evidence="2 7">Belongs to the FlgA family.</text>
</comment>
<reference evidence="9 10" key="1">
    <citation type="submission" date="2016-10" db="EMBL/GenBank/DDBJ databases">
        <authorList>
            <person name="de Groot N.N."/>
        </authorList>
    </citation>
    <scope>NUCLEOTIDE SEQUENCE [LARGE SCALE GENOMIC DNA]</scope>
    <source>
        <strain evidence="9 10">DSM 26515</strain>
    </source>
</reference>
<keyword evidence="10" id="KW-1185">Reference proteome</keyword>
<dbReference type="Pfam" id="PF17656">
    <property type="entry name" value="ChapFlgA_N"/>
    <property type="match status" value="1"/>
</dbReference>
<accession>A0A1H6VSX3</accession>
<keyword evidence="9" id="KW-0969">Cilium</keyword>
<dbReference type="EMBL" id="FNYC01000004">
    <property type="protein sequence ID" value="SEJ07739.1"/>
    <property type="molecule type" value="Genomic_DNA"/>
</dbReference>
<dbReference type="SMART" id="SM00858">
    <property type="entry name" value="SAF"/>
    <property type="match status" value="1"/>
</dbReference>
<gene>
    <name evidence="9" type="ORF">SAMN04487997_2434</name>
</gene>
<dbReference type="PANTHER" id="PTHR36307">
    <property type="entry name" value="FLAGELLA BASAL BODY P-RING FORMATION PROTEIN FLGA"/>
    <property type="match status" value="1"/>
</dbReference>
<dbReference type="PANTHER" id="PTHR36307:SF1">
    <property type="entry name" value="FLAGELLA BASAL BODY P-RING FORMATION PROTEIN FLGA"/>
    <property type="match status" value="1"/>
</dbReference>
<evidence type="ECO:0000256" key="1">
    <source>
        <dbReference type="ARBA" id="ARBA00004418"/>
    </source>
</evidence>
<organism evidence="9 10">
    <name type="scientific">Frateuria terrea</name>
    <dbReference type="NCBI Taxonomy" id="529704"/>
    <lineage>
        <taxon>Bacteria</taxon>
        <taxon>Pseudomonadati</taxon>
        <taxon>Pseudomonadota</taxon>
        <taxon>Gammaproteobacteria</taxon>
        <taxon>Lysobacterales</taxon>
        <taxon>Rhodanobacteraceae</taxon>
        <taxon>Frateuria</taxon>
    </lineage>
</organism>
<evidence type="ECO:0000256" key="3">
    <source>
        <dbReference type="ARBA" id="ARBA00014754"/>
    </source>
</evidence>
<comment type="subcellular location">
    <subcellularLocation>
        <location evidence="1 7">Periplasm</location>
    </subcellularLocation>
</comment>
<name>A0A1H6VSX3_9GAMM</name>
<dbReference type="GO" id="GO:0042597">
    <property type="term" value="C:periplasmic space"/>
    <property type="evidence" value="ECO:0007669"/>
    <property type="project" value="UniProtKB-SubCell"/>
</dbReference>
<evidence type="ECO:0000313" key="9">
    <source>
        <dbReference type="EMBL" id="SEJ07739.1"/>
    </source>
</evidence>
<evidence type="ECO:0000256" key="6">
    <source>
        <dbReference type="ARBA" id="ARBA00025643"/>
    </source>
</evidence>
<dbReference type="RefSeq" id="WP_091339312.1">
    <property type="nucleotide sequence ID" value="NZ_FNYC01000004.1"/>
</dbReference>
<dbReference type="OrthoDB" id="1669037at2"/>
<dbReference type="NCBIfam" id="TIGR03170">
    <property type="entry name" value="flgA_cterm"/>
    <property type="match status" value="1"/>
</dbReference>
<evidence type="ECO:0000256" key="5">
    <source>
        <dbReference type="ARBA" id="ARBA00022764"/>
    </source>
</evidence>